<evidence type="ECO:0000313" key="1">
    <source>
        <dbReference type="EMBL" id="MER2998994.1"/>
    </source>
</evidence>
<dbReference type="RefSeq" id="WP_350413533.1">
    <property type="nucleotide sequence ID" value="NZ_JBEOKT010000017.1"/>
</dbReference>
<dbReference type="PROSITE" id="PS51257">
    <property type="entry name" value="PROKAR_LIPOPROTEIN"/>
    <property type="match status" value="1"/>
</dbReference>
<accession>A0ABV1RX93</accession>
<keyword evidence="1" id="KW-0378">Hydrolase</keyword>
<proteinExistence type="predicted"/>
<gene>
    <name evidence="1" type="ORF">ABS362_15680</name>
</gene>
<sequence length="488" mass="51902">MKNFVYKSGMLALFAGVLLTSCDPEIDVAEPTSGTADFSSYVAVGNSLTAGYADGGLYLEGQLSSYPALLAQQFQAVGGGDFTQSLFTEAQRNGTGYLRLVGFGAPAIPGGSPTPITEAVKTELAIRAAVGPNPKLPVFLYTKFTGNVNNLGVPDMRISEIKNNNLANPQNFDPQTGRALFFPQFERVAATAQQSYLEYVQANVDAAEPTFFSNWLGNNDVLTYATSGAFSSTLTDVATFQANYSELIDVLTANNAKGVVATIPNVTAVPFFTTVGPTLKAGLKAKGIPAIAILTGKTATRVPLPVDNIKDATGGTALIPLTASAYIPLLGAPGGKYWRDISKTAFPGNPTAGLQYFLGTYGIDTTQAFGTALNPWPSSLILDETEQAEIATRTTELNNIIKAEAQSNNLAIWDANAYFNSIQNGFTRSGVFYSPAYIRGNLFSLDGIHPTPRGQAIMANEFISAINAKYNARIPKVDETQYRAIVLP</sequence>
<dbReference type="InterPro" id="IPR036514">
    <property type="entry name" value="SGNH_hydro_sf"/>
</dbReference>
<dbReference type="InterPro" id="IPR001087">
    <property type="entry name" value="GDSL"/>
</dbReference>
<protein>
    <submittedName>
        <fullName evidence="1">SGNH/GDSL hydrolase family protein</fullName>
    </submittedName>
</protein>
<dbReference type="GO" id="GO:0016787">
    <property type="term" value="F:hydrolase activity"/>
    <property type="evidence" value="ECO:0007669"/>
    <property type="project" value="UniProtKB-KW"/>
</dbReference>
<dbReference type="Proteomes" id="UP001476807">
    <property type="component" value="Unassembled WGS sequence"/>
</dbReference>
<dbReference type="Gene3D" id="3.40.50.1110">
    <property type="entry name" value="SGNH hydrolase"/>
    <property type="match status" value="2"/>
</dbReference>
<organism evidence="1 2">
    <name type="scientific">Pontibacter populi</name>
    <dbReference type="NCBI Taxonomy" id="890055"/>
    <lineage>
        <taxon>Bacteria</taxon>
        <taxon>Pseudomonadati</taxon>
        <taxon>Bacteroidota</taxon>
        <taxon>Cytophagia</taxon>
        <taxon>Cytophagales</taxon>
        <taxon>Hymenobacteraceae</taxon>
        <taxon>Pontibacter</taxon>
    </lineage>
</organism>
<comment type="caution">
    <text evidence="1">The sequence shown here is derived from an EMBL/GenBank/DDBJ whole genome shotgun (WGS) entry which is preliminary data.</text>
</comment>
<reference evidence="1 2" key="1">
    <citation type="submission" date="2024-06" db="EMBL/GenBank/DDBJ databases">
        <title>Pontibacter populi HYL7-15.</title>
        <authorList>
            <person name="Kim M.K."/>
        </authorList>
    </citation>
    <scope>NUCLEOTIDE SEQUENCE [LARGE SCALE GENOMIC DNA]</scope>
    <source>
        <strain evidence="1 2">HYL7-15</strain>
    </source>
</reference>
<dbReference type="SUPFAM" id="SSF52266">
    <property type="entry name" value="SGNH hydrolase"/>
    <property type="match status" value="1"/>
</dbReference>
<name>A0ABV1RX93_9BACT</name>
<dbReference type="EMBL" id="JBEOKT010000017">
    <property type="protein sequence ID" value="MER2998994.1"/>
    <property type="molecule type" value="Genomic_DNA"/>
</dbReference>
<evidence type="ECO:0000313" key="2">
    <source>
        <dbReference type="Proteomes" id="UP001476807"/>
    </source>
</evidence>
<keyword evidence="2" id="KW-1185">Reference proteome</keyword>
<dbReference type="Pfam" id="PF00657">
    <property type="entry name" value="Lipase_GDSL"/>
    <property type="match status" value="1"/>
</dbReference>